<accession>A0A809MWG4</accession>
<dbReference type="KEGG" id="lrg:LRHM_0324"/>
<name>A0A809MWG4_LACRG</name>
<dbReference type="Proteomes" id="UP000002067">
    <property type="component" value="Chromosome"/>
</dbReference>
<evidence type="ECO:0000256" key="4">
    <source>
        <dbReference type="ARBA" id="ARBA00022597"/>
    </source>
</evidence>
<evidence type="ECO:0000256" key="9">
    <source>
        <dbReference type="SAM" id="Phobius"/>
    </source>
</evidence>
<reference evidence="10 11" key="1">
    <citation type="journal article" date="2009" name="J. Bacteriol.">
        <title>Complete genome sequence of the probiotic Lactobacillus rhamnosus ATCC 53103.</title>
        <authorList>
            <person name="Morita H."/>
            <person name="Toh H."/>
            <person name="Oshima K."/>
            <person name="Murakami M."/>
            <person name="Taylor T.D."/>
            <person name="Igimi S."/>
            <person name="Hattori M."/>
        </authorList>
    </citation>
    <scope>NUCLEOTIDE SEQUENCE [LARGE SCALE GENOMIC DNA]</scope>
    <source>
        <strain evidence="11">ATCC 53103 / LMG 18243 / GG [Tokyo]</strain>
    </source>
</reference>
<organism evidence="10 11">
    <name type="scientific">Lacticaseibacillus rhamnosus (strain ATCC 53103 / LMG 18243 / GG)</name>
    <name type="common">Lactobacillus rhamnosus</name>
    <dbReference type="NCBI Taxonomy" id="568703"/>
    <lineage>
        <taxon>Bacteria</taxon>
        <taxon>Bacillati</taxon>
        <taxon>Bacillota</taxon>
        <taxon>Bacilli</taxon>
        <taxon>Lactobacillales</taxon>
        <taxon>Lactobacillaceae</taxon>
        <taxon>Lacticaseibacillus</taxon>
    </lineage>
</organism>
<keyword evidence="3" id="KW-1003">Cell membrane</keyword>
<dbReference type="AlphaFoldDB" id="A0A809MWG4"/>
<gene>
    <name evidence="10" type="ordered locus">LRHM_0324</name>
</gene>
<keyword evidence="4" id="KW-0762">Sugar transport</keyword>
<dbReference type="EMBL" id="AP011548">
    <property type="protein sequence ID" value="BAI40851.1"/>
    <property type="molecule type" value="Genomic_DNA"/>
</dbReference>
<evidence type="ECO:0000256" key="1">
    <source>
        <dbReference type="ARBA" id="ARBA00004651"/>
    </source>
</evidence>
<evidence type="ECO:0000256" key="6">
    <source>
        <dbReference type="ARBA" id="ARBA00022692"/>
    </source>
</evidence>
<feature type="transmembrane region" description="Helical" evidence="9">
    <location>
        <begin position="15"/>
        <end position="35"/>
    </location>
</feature>
<dbReference type="Pfam" id="PF03609">
    <property type="entry name" value="EII-Sor"/>
    <property type="match status" value="1"/>
</dbReference>
<evidence type="ECO:0000256" key="2">
    <source>
        <dbReference type="ARBA" id="ARBA00022448"/>
    </source>
</evidence>
<proteinExistence type="predicted"/>
<evidence type="ECO:0000256" key="8">
    <source>
        <dbReference type="ARBA" id="ARBA00023136"/>
    </source>
</evidence>
<dbReference type="InterPro" id="IPR004700">
    <property type="entry name" value="PTS_IIC_man"/>
</dbReference>
<evidence type="ECO:0000256" key="7">
    <source>
        <dbReference type="ARBA" id="ARBA00022989"/>
    </source>
</evidence>
<evidence type="ECO:0000256" key="5">
    <source>
        <dbReference type="ARBA" id="ARBA00022683"/>
    </source>
</evidence>
<keyword evidence="2" id="KW-0813">Transport</keyword>
<sequence length="48" mass="5105">MIITLYAGYQILDELQIYSAMSSSVFAGLVAGLVMGDMKAGLLMHPPS</sequence>
<keyword evidence="8 9" id="KW-0472">Membrane</keyword>
<comment type="subcellular location">
    <subcellularLocation>
        <location evidence="1">Cell membrane</location>
        <topology evidence="1">Multi-pass membrane protein</topology>
    </subcellularLocation>
</comment>
<keyword evidence="6 9" id="KW-0812">Transmembrane</keyword>
<protein>
    <submittedName>
        <fullName evidence="10">Truncated PTS system IIC component</fullName>
    </submittedName>
</protein>
<dbReference type="GO" id="GO:0009401">
    <property type="term" value="P:phosphoenolpyruvate-dependent sugar phosphotransferase system"/>
    <property type="evidence" value="ECO:0007669"/>
    <property type="project" value="UniProtKB-KW"/>
</dbReference>
<evidence type="ECO:0000256" key="3">
    <source>
        <dbReference type="ARBA" id="ARBA00022475"/>
    </source>
</evidence>
<evidence type="ECO:0000313" key="10">
    <source>
        <dbReference type="EMBL" id="BAI40851.1"/>
    </source>
</evidence>
<evidence type="ECO:0000313" key="11">
    <source>
        <dbReference type="Proteomes" id="UP000002067"/>
    </source>
</evidence>
<keyword evidence="5" id="KW-0598">Phosphotransferase system</keyword>
<dbReference type="GO" id="GO:0005886">
    <property type="term" value="C:plasma membrane"/>
    <property type="evidence" value="ECO:0007669"/>
    <property type="project" value="UniProtKB-SubCell"/>
</dbReference>
<keyword evidence="7 9" id="KW-1133">Transmembrane helix</keyword>